<dbReference type="GO" id="GO:0005886">
    <property type="term" value="C:plasma membrane"/>
    <property type="evidence" value="ECO:0007669"/>
    <property type="project" value="TreeGrafter"/>
</dbReference>
<dbReference type="Pfam" id="PF01569">
    <property type="entry name" value="PAP2"/>
    <property type="match status" value="1"/>
</dbReference>
<feature type="transmembrane region" description="Helical" evidence="4">
    <location>
        <begin position="188"/>
        <end position="206"/>
    </location>
</feature>
<sequence>MKEYLHAKRYGLAVLAVFLLLIAPMTLLVSHIELLDSVSDSEGLFYSVLTNSAGSQGFLITLAVLLLCSLTLTLTPKQRWEKLLQLGIILVIGFAAKTGLKHFTESPRPYTEVLTHQLLIPKPSHFYQLTASKQDQLIEQVSTQVSPWRTQHWLGETDYSFPSGHTMFVAICLVCFGGLLVEHKRYGLAGILLLWGVCVAYSRLWLGMHRPIDLVGSVLFIALVYAAMPNISLWSGKLFEWLKLHMRLSPQ</sequence>
<feature type="transmembrane region" description="Helical" evidence="4">
    <location>
        <begin position="163"/>
        <end position="181"/>
    </location>
</feature>
<dbReference type="SMART" id="SM00014">
    <property type="entry name" value="acidPPc"/>
    <property type="match status" value="1"/>
</dbReference>
<proteinExistence type="predicted"/>
<evidence type="ECO:0000313" key="7">
    <source>
        <dbReference type="Proteomes" id="UP000092528"/>
    </source>
</evidence>
<feature type="domain" description="Phosphatidic acid phosphatase type 2/haloperoxidase" evidence="5">
    <location>
        <begin position="81"/>
        <end position="229"/>
    </location>
</feature>
<feature type="transmembrane region" description="Helical" evidence="4">
    <location>
        <begin position="44"/>
        <end position="71"/>
    </location>
</feature>
<dbReference type="EMBL" id="CP016415">
    <property type="protein sequence ID" value="ANU38989.1"/>
    <property type="molecule type" value="Genomic_DNA"/>
</dbReference>
<dbReference type="RefSeq" id="WP_005597691.1">
    <property type="nucleotide sequence ID" value="NZ_CP016415.1"/>
</dbReference>
<feature type="transmembrane region" description="Helical" evidence="4">
    <location>
        <begin position="12"/>
        <end position="32"/>
    </location>
</feature>
<dbReference type="Proteomes" id="UP000092528">
    <property type="component" value="Chromosome 2"/>
</dbReference>
<evidence type="ECO:0000313" key="6">
    <source>
        <dbReference type="EMBL" id="ANU38989.1"/>
    </source>
</evidence>
<evidence type="ECO:0000256" key="3">
    <source>
        <dbReference type="ARBA" id="ARBA00047594"/>
    </source>
</evidence>
<dbReference type="AlphaFoldDB" id="A0A1C7FIZ4"/>
<evidence type="ECO:0000256" key="1">
    <source>
        <dbReference type="ARBA" id="ARBA00012374"/>
    </source>
</evidence>
<keyword evidence="7" id="KW-1185">Reference proteome</keyword>
<dbReference type="Gene3D" id="1.20.144.10">
    <property type="entry name" value="Phosphatidic acid phosphatase type 2/haloperoxidase"/>
    <property type="match status" value="1"/>
</dbReference>
<keyword evidence="4" id="KW-0812">Transmembrane</keyword>
<dbReference type="PANTHER" id="PTHR14969:SF54">
    <property type="entry name" value="PHOSPHATIDYLGLYCEROPHOSPHATASE B"/>
    <property type="match status" value="1"/>
</dbReference>
<comment type="catalytic activity">
    <reaction evidence="3">
        <text>di-trans,octa-cis-undecaprenyl diphosphate + H2O = di-trans,octa-cis-undecaprenyl phosphate + phosphate + H(+)</text>
        <dbReference type="Rhea" id="RHEA:28094"/>
        <dbReference type="ChEBI" id="CHEBI:15377"/>
        <dbReference type="ChEBI" id="CHEBI:15378"/>
        <dbReference type="ChEBI" id="CHEBI:43474"/>
        <dbReference type="ChEBI" id="CHEBI:58405"/>
        <dbReference type="ChEBI" id="CHEBI:60392"/>
        <dbReference type="EC" id="3.6.1.27"/>
    </reaction>
</comment>
<evidence type="ECO:0000259" key="5">
    <source>
        <dbReference type="SMART" id="SM00014"/>
    </source>
</evidence>
<keyword evidence="4" id="KW-0472">Membrane</keyword>
<dbReference type="InterPro" id="IPR036938">
    <property type="entry name" value="PAP2/HPO_sf"/>
</dbReference>
<evidence type="ECO:0000256" key="2">
    <source>
        <dbReference type="ARBA" id="ARBA00032707"/>
    </source>
</evidence>
<dbReference type="STRING" id="45658.VSVS12_03294"/>
<dbReference type="SUPFAM" id="SSF48317">
    <property type="entry name" value="Acid phosphatase/Vanadium-dependent haloperoxidase"/>
    <property type="match status" value="1"/>
</dbReference>
<evidence type="ECO:0000256" key="4">
    <source>
        <dbReference type="SAM" id="Phobius"/>
    </source>
</evidence>
<dbReference type="PATRIC" id="fig|45658.7.peg.3920"/>
<dbReference type="EC" id="3.6.1.27" evidence="1"/>
<dbReference type="GeneID" id="96874157"/>
<dbReference type="InterPro" id="IPR000326">
    <property type="entry name" value="PAP2/HPO"/>
</dbReference>
<dbReference type="CDD" id="cd01610">
    <property type="entry name" value="PAP2_like"/>
    <property type="match status" value="1"/>
</dbReference>
<accession>A0A1C7FIZ4</accession>
<keyword evidence="4" id="KW-1133">Transmembrane helix</keyword>
<feature type="transmembrane region" description="Helical" evidence="4">
    <location>
        <begin position="218"/>
        <end position="239"/>
    </location>
</feature>
<gene>
    <name evidence="6" type="primary">pgpB</name>
    <name evidence="6" type="ORF">VSVS05_03953</name>
</gene>
<dbReference type="PANTHER" id="PTHR14969">
    <property type="entry name" value="SPHINGOSINE-1-PHOSPHATE PHOSPHOHYDROLASE"/>
    <property type="match status" value="1"/>
</dbReference>
<protein>
    <recommendedName>
        <fullName evidence="1">undecaprenyl-diphosphate phosphatase</fullName>
        <ecNumber evidence="1">3.6.1.27</ecNumber>
    </recommendedName>
    <alternativeName>
        <fullName evidence="2">Undecaprenyl pyrophosphate phosphatase</fullName>
    </alternativeName>
</protein>
<name>A0A1C7FIZ4_9VIBR</name>
<keyword evidence="6" id="KW-0378">Hydrolase</keyword>
<reference evidence="6 7" key="1">
    <citation type="submission" date="2016-07" db="EMBL/GenBank/DDBJ databases">
        <title>Genome sequencing of Vibrio scophthalmi strain VS-05, an isolated from Paralichthys olivaceus.</title>
        <authorList>
            <person name="Han H.-J."/>
        </authorList>
    </citation>
    <scope>NUCLEOTIDE SEQUENCE [LARGE SCALE GENOMIC DNA]</scope>
    <source>
        <strain evidence="6 7">VS-05</strain>
    </source>
</reference>
<organism evidence="6 7">
    <name type="scientific">Vibrio scophthalmi</name>
    <dbReference type="NCBI Taxonomy" id="45658"/>
    <lineage>
        <taxon>Bacteria</taxon>
        <taxon>Pseudomonadati</taxon>
        <taxon>Pseudomonadota</taxon>
        <taxon>Gammaproteobacteria</taxon>
        <taxon>Vibrionales</taxon>
        <taxon>Vibrionaceae</taxon>
        <taxon>Vibrio</taxon>
    </lineage>
</organism>
<dbReference type="GO" id="GO:0050380">
    <property type="term" value="F:undecaprenyl-diphosphatase activity"/>
    <property type="evidence" value="ECO:0007669"/>
    <property type="project" value="UniProtKB-EC"/>
</dbReference>